<dbReference type="Gene3D" id="3.90.190.10">
    <property type="entry name" value="Protein tyrosine phosphatase superfamily"/>
    <property type="match status" value="1"/>
</dbReference>
<dbReference type="Gene3D" id="2.60.120.260">
    <property type="entry name" value="Galactose-binding domain-like"/>
    <property type="match status" value="1"/>
</dbReference>
<dbReference type="PANTHER" id="PTHR24043:SF8">
    <property type="entry name" value="EGF-LIKE DOMAIN-CONTAINING PROTEIN"/>
    <property type="match status" value="1"/>
</dbReference>
<accession>A0A8B8BWJ0</accession>
<dbReference type="SUPFAM" id="SSF49785">
    <property type="entry name" value="Galactose-binding domain-like"/>
    <property type="match status" value="1"/>
</dbReference>
<dbReference type="InterPro" id="IPR029021">
    <property type="entry name" value="Prot-tyrosine_phosphatase-like"/>
</dbReference>
<gene>
    <name evidence="6" type="primary">LOC111113741</name>
</gene>
<dbReference type="PRINTS" id="PR00700">
    <property type="entry name" value="PRTYPHPHTASE"/>
</dbReference>
<keyword evidence="3" id="KW-0472">Membrane</keyword>
<dbReference type="InterPro" id="IPR000742">
    <property type="entry name" value="EGF"/>
</dbReference>
<dbReference type="Proteomes" id="UP000694844">
    <property type="component" value="Chromosome 9"/>
</dbReference>
<dbReference type="SUPFAM" id="SSF52799">
    <property type="entry name" value="(Phosphotyrosine protein) phosphatases II"/>
    <property type="match status" value="1"/>
</dbReference>
<dbReference type="PROSITE" id="PS50055">
    <property type="entry name" value="TYR_PHOSPHATASE_PTP"/>
    <property type="match status" value="1"/>
</dbReference>
<protein>
    <submittedName>
        <fullName evidence="6">Uncharacterized protein LOC111113741</fullName>
    </submittedName>
</protein>
<sequence length="987" mass="110793">MSSMADLVWKFFGGIIFLFVVWTYENIALHKPAWQLHPYKNDEFNASLAVDGQKKNLSQWGGECVASDFGRTTEWRVDLNGIRSIHHIVIQYVQNKPVWDAGDFKTKSFLGFSLYISNTTTKEDGVLCFKDTNYTRATIPNPVNITCPYHGRYVIYYNNRTHPPFPDGYSKFAYTDLCEVEIFGCSSPGFYGEKCSLRCPRNCQEGHCDIVEGNCLGCIPGYRSFTCDEECLDGKYGQNCEEHCSQHCMISGKCDRVTGHCIVGCHPGWKNAQCDQECSGGMFGPHCNQSCGKCLKNEQCHHINGSCLNGCDSGYRGTNCVEECTVGLYGANCERLCSPHCREPGVCDRDTGHCKGGCQAGWTQRKCDINCPDGLYGQNCQENCSANCNVSGRCDSITGQCEGGCQAGWKQSKCDAMCDNEMFGQDCNERCGECQGKEQCHHVNGSCINGCKPGYQGTMCTKDCPDGLYGQNCQENCSANCNVSGRCDSITGQCEGGCQAGWKQSKCDAMCDNEMFGQDCNERCGECQGKEQCHHVNGSCINGCKPGYKGIMCTKVDTSTPTHGQNIPSAVAAPILTTLLVIVVVIVLFIGRKRCQSKPRNIGRTNLEWQGNRTESNALMNNNCHMTGFSTLYANVSHLYRQEVTPKSDSETASNKRHIERPESNEACLSKEHIANDYEEDRCSPLYTNVVHSYKTEITPMLECENASIKRNMEQPENSEACISKEDLTNENQVDTCSITSIYDIGGENTPDIPVNQLHETIVEMKKFEDEGFKREYSMLSNGELYPCNVGKRQENLSKNRYKSILPYDHSRVILHEGNGCSKYINASFIEDTNGEFAYIATQGPTENSVNDFWRMVWQQNVSEIVMLTNLMEGEKIKCFQYWPDCLKTELYDSVTIENVFEKQYAFYITRKFVVSHKQHNMSRGIVQYHYTMWPDHGTPEPLNLAVFHSQVLRTNSDENRTPLVVHCSGQIHFVFDLTCCQSRKLY</sequence>
<dbReference type="InterPro" id="IPR008979">
    <property type="entry name" value="Galactose-bd-like_sf"/>
</dbReference>
<feature type="transmembrane region" description="Helical" evidence="3">
    <location>
        <begin position="7"/>
        <end position="24"/>
    </location>
</feature>
<dbReference type="SMART" id="SM00194">
    <property type="entry name" value="PTPc"/>
    <property type="match status" value="1"/>
</dbReference>
<dbReference type="InterPro" id="IPR009030">
    <property type="entry name" value="Growth_fac_rcpt_cys_sf"/>
</dbReference>
<dbReference type="Pfam" id="PF00102">
    <property type="entry name" value="Y_phosphatase"/>
    <property type="match status" value="1"/>
</dbReference>
<keyword evidence="3" id="KW-0812">Transmembrane</keyword>
<feature type="transmembrane region" description="Helical" evidence="3">
    <location>
        <begin position="571"/>
        <end position="591"/>
    </location>
</feature>
<keyword evidence="1" id="KW-0245">EGF-like domain</keyword>
<proteinExistence type="predicted"/>
<keyword evidence="5" id="KW-1185">Reference proteome</keyword>
<dbReference type="GO" id="GO:0004725">
    <property type="term" value="F:protein tyrosine phosphatase activity"/>
    <property type="evidence" value="ECO:0007669"/>
    <property type="project" value="InterPro"/>
</dbReference>
<keyword evidence="3" id="KW-1133">Transmembrane helix</keyword>
<dbReference type="RefSeq" id="XP_022307738.1">
    <property type="nucleotide sequence ID" value="XM_022452030.1"/>
</dbReference>
<organism evidence="5 6">
    <name type="scientific">Crassostrea virginica</name>
    <name type="common">Eastern oyster</name>
    <dbReference type="NCBI Taxonomy" id="6565"/>
    <lineage>
        <taxon>Eukaryota</taxon>
        <taxon>Metazoa</taxon>
        <taxon>Spiralia</taxon>
        <taxon>Lophotrochozoa</taxon>
        <taxon>Mollusca</taxon>
        <taxon>Bivalvia</taxon>
        <taxon>Autobranchia</taxon>
        <taxon>Pteriomorphia</taxon>
        <taxon>Ostreida</taxon>
        <taxon>Ostreoidea</taxon>
        <taxon>Ostreidae</taxon>
        <taxon>Crassostrea</taxon>
    </lineage>
</organism>
<evidence type="ECO:0000259" key="4">
    <source>
        <dbReference type="PROSITE" id="PS50055"/>
    </source>
</evidence>
<dbReference type="InterPro" id="IPR006212">
    <property type="entry name" value="Furin_repeat"/>
</dbReference>
<dbReference type="OrthoDB" id="10252017at2759"/>
<feature type="region of interest" description="Disordered" evidence="2">
    <location>
        <begin position="644"/>
        <end position="665"/>
    </location>
</feature>
<feature type="domain" description="Tyrosine-protein phosphatase" evidence="4">
    <location>
        <begin position="773"/>
        <end position="969"/>
    </location>
</feature>
<dbReference type="KEGG" id="cvn:111113741"/>
<name>A0A8B8BWJ0_CRAVI</name>
<evidence type="ECO:0000256" key="1">
    <source>
        <dbReference type="ARBA" id="ARBA00022536"/>
    </source>
</evidence>
<evidence type="ECO:0000256" key="3">
    <source>
        <dbReference type="SAM" id="Phobius"/>
    </source>
</evidence>
<reference evidence="6" key="1">
    <citation type="submission" date="2025-08" db="UniProtKB">
        <authorList>
            <consortium name="RefSeq"/>
        </authorList>
    </citation>
    <scope>IDENTIFICATION</scope>
    <source>
        <tissue evidence="6">Whole sample</tissue>
    </source>
</reference>
<dbReference type="InterPro" id="IPR042635">
    <property type="entry name" value="MEGF10/SREC1/2-like"/>
</dbReference>
<evidence type="ECO:0000256" key="2">
    <source>
        <dbReference type="SAM" id="MobiDB-lite"/>
    </source>
</evidence>
<dbReference type="GeneID" id="111113741"/>
<dbReference type="Gene3D" id="2.170.300.10">
    <property type="entry name" value="Tie2 ligand-binding domain superfamily"/>
    <property type="match status" value="2"/>
</dbReference>
<dbReference type="SUPFAM" id="SSF57184">
    <property type="entry name" value="Growth factor receptor domain"/>
    <property type="match status" value="1"/>
</dbReference>
<evidence type="ECO:0000313" key="6">
    <source>
        <dbReference type="RefSeq" id="XP_022307738.1"/>
    </source>
</evidence>
<dbReference type="CDD" id="cd00047">
    <property type="entry name" value="PTPc"/>
    <property type="match status" value="1"/>
</dbReference>
<dbReference type="PANTHER" id="PTHR24043">
    <property type="entry name" value="SCAVENGER RECEPTOR CLASS F"/>
    <property type="match status" value="1"/>
</dbReference>
<dbReference type="GO" id="GO:0005044">
    <property type="term" value="F:scavenger receptor activity"/>
    <property type="evidence" value="ECO:0007669"/>
    <property type="project" value="InterPro"/>
</dbReference>
<dbReference type="SMART" id="SM00181">
    <property type="entry name" value="EGF"/>
    <property type="match status" value="8"/>
</dbReference>
<dbReference type="AlphaFoldDB" id="A0A8B8BWJ0"/>
<dbReference type="SMART" id="SM00261">
    <property type="entry name" value="FU"/>
    <property type="match status" value="4"/>
</dbReference>
<evidence type="ECO:0000313" key="5">
    <source>
        <dbReference type="Proteomes" id="UP000694844"/>
    </source>
</evidence>
<dbReference type="InterPro" id="IPR000242">
    <property type="entry name" value="PTP_cat"/>
</dbReference>